<dbReference type="EMBL" id="CP096574">
    <property type="protein sequence ID" value="UPU34422.1"/>
    <property type="molecule type" value="Genomic_DNA"/>
</dbReference>
<dbReference type="Proteomes" id="UP000568888">
    <property type="component" value="Unassembled WGS sequence"/>
</dbReference>
<evidence type="ECO:0000313" key="2">
    <source>
        <dbReference type="EMBL" id="GFO64408.1"/>
    </source>
</evidence>
<proteinExistence type="predicted"/>
<feature type="transmembrane region" description="Helical" evidence="1">
    <location>
        <begin position="13"/>
        <end position="31"/>
    </location>
</feature>
<reference evidence="2" key="2">
    <citation type="journal article" date="2021" name="Int. J. Syst. Evol. Microbiol.">
        <title>Geomonas silvestris sp. nov., Geomonas paludis sp. nov. and Geomonas limicola sp. nov., isolated from terrestrial environments, and emended description of the genus Geomonas.</title>
        <authorList>
            <person name="Itoh H."/>
            <person name="Xu Z."/>
            <person name="Masuda Y."/>
            <person name="Ushijima N."/>
            <person name="Hayakawa C."/>
            <person name="Shiratori Y."/>
            <person name="Senoo K."/>
        </authorList>
    </citation>
    <scope>NUCLEOTIDE SEQUENCE</scope>
    <source>
        <strain evidence="2">Red736</strain>
    </source>
</reference>
<evidence type="ECO:0000313" key="3">
    <source>
        <dbReference type="EMBL" id="UPU34422.1"/>
    </source>
</evidence>
<dbReference type="Proteomes" id="UP000831485">
    <property type="component" value="Chromosome"/>
</dbReference>
<reference evidence="3" key="3">
    <citation type="submission" date="2022-04" db="EMBL/GenBank/DDBJ databases">
        <authorList>
            <person name="Liu G."/>
        </authorList>
    </citation>
    <scope>NUCLEOTIDE SEQUENCE</scope>
    <source>
        <strain evidence="3">RG22</strain>
    </source>
</reference>
<evidence type="ECO:0000313" key="5">
    <source>
        <dbReference type="Proteomes" id="UP000831485"/>
    </source>
</evidence>
<name>A0A6V8MW53_9BACT</name>
<dbReference type="Gene3D" id="2.170.120.30">
    <property type="match status" value="1"/>
</dbReference>
<protein>
    <recommendedName>
        <fullName evidence="6">YbbR-like domain-containing protein</fullName>
    </recommendedName>
</protein>
<evidence type="ECO:0008006" key="6">
    <source>
        <dbReference type="Google" id="ProtNLM"/>
    </source>
</evidence>
<keyword evidence="1" id="KW-1133">Transmembrane helix</keyword>
<accession>A0A6V8MW53</accession>
<keyword evidence="1" id="KW-0812">Transmembrane</keyword>
<dbReference type="EMBL" id="BLXY01000003">
    <property type="protein sequence ID" value="GFO64408.1"/>
    <property type="molecule type" value="Genomic_DNA"/>
</dbReference>
<keyword evidence="5" id="KW-1185">Reference proteome</keyword>
<sequence>MTVHVKGHEWLKGVKLLSVLLAVLIWLSVILERPGEMLLTVPVELERMPPGLQLDGTAPAEAEVVVSGPRILLFLLPFHQTRCGIDLAGAQAGQQLVSLKEAEFNLDAEIKVMHVAPATASIVLAPKGK</sequence>
<dbReference type="AlphaFoldDB" id="A0A6V8MW53"/>
<reference evidence="4" key="1">
    <citation type="submission" date="2020-06" db="EMBL/GenBank/DDBJ databases">
        <title>Draft genomic sequecing of Geomonas sp. Red736.</title>
        <authorList>
            <person name="Itoh H."/>
            <person name="Xu Z.X."/>
            <person name="Ushijima N."/>
            <person name="Masuda Y."/>
            <person name="Shiratori Y."/>
            <person name="Senoo K."/>
        </authorList>
    </citation>
    <scope>NUCLEOTIDE SEQUENCE [LARGE SCALE GENOMIC DNA]</scope>
    <source>
        <strain evidence="4">Red736</strain>
    </source>
</reference>
<dbReference type="RefSeq" id="WP_183347434.1">
    <property type="nucleotide sequence ID" value="NZ_BLXY01000003.1"/>
</dbReference>
<evidence type="ECO:0000256" key="1">
    <source>
        <dbReference type="SAM" id="Phobius"/>
    </source>
</evidence>
<keyword evidence="1" id="KW-0472">Membrane</keyword>
<gene>
    <name evidence="2" type="ORF">GMPD_23270</name>
    <name evidence="3" type="ORF">M1B72_13275</name>
</gene>
<evidence type="ECO:0000313" key="4">
    <source>
        <dbReference type="Proteomes" id="UP000568888"/>
    </source>
</evidence>
<organism evidence="2 4">
    <name type="scientific">Geomonas paludis</name>
    <dbReference type="NCBI Taxonomy" id="2740185"/>
    <lineage>
        <taxon>Bacteria</taxon>
        <taxon>Pseudomonadati</taxon>
        <taxon>Thermodesulfobacteriota</taxon>
        <taxon>Desulfuromonadia</taxon>
        <taxon>Geobacterales</taxon>
        <taxon>Geobacteraceae</taxon>
        <taxon>Geomonas</taxon>
    </lineage>
</organism>